<sequence>MKVVPLTKTYKNEAAFQNDVMQFLKHNPNAFAVKYWAGNKFTVNGIPDVLACINGVFHGIELKTNTGVVRGIQKERMKQIKLAGGEAYVLRPKDFEEWKRTWF</sequence>
<dbReference type="SUPFAM" id="SSF52980">
    <property type="entry name" value="Restriction endonuclease-like"/>
    <property type="match status" value="1"/>
</dbReference>
<dbReference type="InterPro" id="IPR011856">
    <property type="entry name" value="tRNA_endonuc-like_dom_sf"/>
</dbReference>
<dbReference type="GO" id="GO:0003676">
    <property type="term" value="F:nucleic acid binding"/>
    <property type="evidence" value="ECO:0007669"/>
    <property type="project" value="InterPro"/>
</dbReference>
<protein>
    <recommendedName>
        <fullName evidence="2">VRR-NUC domain-containing protein</fullName>
    </recommendedName>
</protein>
<evidence type="ECO:0008006" key="2">
    <source>
        <dbReference type="Google" id="ProtNLM"/>
    </source>
</evidence>
<dbReference type="InterPro" id="IPR011335">
    <property type="entry name" value="Restrct_endonuc-II-like"/>
</dbReference>
<reference evidence="1" key="1">
    <citation type="submission" date="2013-12" db="EMBL/GenBank/DDBJ databases">
        <title>A Varibaculum cambriense genome reconstructed from a premature infant gut community with otherwise low bacterial novelty that shifts toward anaerobic metabolism during the third week of life.</title>
        <authorList>
            <person name="Brown C.T."/>
            <person name="Sharon I."/>
            <person name="Thomas B.C."/>
            <person name="Castelle C.J."/>
            <person name="Morowitz M.J."/>
            <person name="Banfield J.F."/>
        </authorList>
    </citation>
    <scope>NUCLEOTIDE SEQUENCE</scope>
</reference>
<proteinExistence type="predicted"/>
<dbReference type="Gene3D" id="3.40.1350.10">
    <property type="match status" value="1"/>
</dbReference>
<accession>W1Y682</accession>
<dbReference type="EMBL" id="AZMM01007790">
    <property type="protein sequence ID" value="ETJ38047.1"/>
    <property type="molecule type" value="Genomic_DNA"/>
</dbReference>
<evidence type="ECO:0000313" key="1">
    <source>
        <dbReference type="EMBL" id="ETJ38047.1"/>
    </source>
</evidence>
<organism evidence="1">
    <name type="scientific">human gut metagenome</name>
    <dbReference type="NCBI Taxonomy" id="408170"/>
    <lineage>
        <taxon>unclassified sequences</taxon>
        <taxon>metagenomes</taxon>
        <taxon>organismal metagenomes</taxon>
    </lineage>
</organism>
<name>W1Y682_9ZZZZ</name>
<comment type="caution">
    <text evidence="1">The sequence shown here is derived from an EMBL/GenBank/DDBJ whole genome shotgun (WGS) entry which is preliminary data.</text>
</comment>
<dbReference type="AlphaFoldDB" id="W1Y682"/>
<gene>
    <name evidence="1" type="ORF">Q604_UNBC07790G0009</name>
</gene>